<keyword evidence="6" id="KW-1185">Reference proteome</keyword>
<evidence type="ECO:0000259" key="4">
    <source>
        <dbReference type="PROSITE" id="PS50174"/>
    </source>
</evidence>
<feature type="compositionally biased region" description="Basic and acidic residues" evidence="2">
    <location>
        <begin position="528"/>
        <end position="540"/>
    </location>
</feature>
<evidence type="ECO:0000256" key="2">
    <source>
        <dbReference type="SAM" id="MobiDB-lite"/>
    </source>
</evidence>
<dbReference type="PANTHER" id="PTHR46528">
    <property type="entry name" value="PROTEIN SON"/>
    <property type="match status" value="1"/>
</dbReference>
<dbReference type="AlphaFoldDB" id="A0AA88YGE8"/>
<dbReference type="GO" id="GO:0048024">
    <property type="term" value="P:regulation of mRNA splicing, via spliceosome"/>
    <property type="evidence" value="ECO:0007669"/>
    <property type="project" value="TreeGrafter"/>
</dbReference>
<feature type="compositionally biased region" description="Basic and acidic residues" evidence="2">
    <location>
        <begin position="155"/>
        <end position="180"/>
    </location>
</feature>
<dbReference type="GO" id="GO:0003723">
    <property type="term" value="F:RNA binding"/>
    <property type="evidence" value="ECO:0007669"/>
    <property type="project" value="UniProtKB-UniRule"/>
</dbReference>
<dbReference type="Pfam" id="PF14709">
    <property type="entry name" value="DND1_DSRM"/>
    <property type="match status" value="1"/>
</dbReference>
<feature type="compositionally biased region" description="Polar residues" evidence="2">
    <location>
        <begin position="143"/>
        <end position="154"/>
    </location>
</feature>
<dbReference type="CDD" id="cd19870">
    <property type="entry name" value="DSRM_SON-like"/>
    <property type="match status" value="1"/>
</dbReference>
<feature type="region of interest" description="Disordered" evidence="2">
    <location>
        <begin position="703"/>
        <end position="724"/>
    </location>
</feature>
<feature type="compositionally biased region" description="Polar residues" evidence="2">
    <location>
        <begin position="435"/>
        <end position="450"/>
    </location>
</feature>
<feature type="compositionally biased region" description="Basic and acidic residues" evidence="2">
    <location>
        <begin position="451"/>
        <end position="461"/>
    </location>
</feature>
<keyword evidence="1" id="KW-0694">RNA-binding</keyword>
<dbReference type="InterPro" id="IPR000467">
    <property type="entry name" value="G_patch_dom"/>
</dbReference>
<reference evidence="5" key="1">
    <citation type="submission" date="2019-08" db="EMBL/GenBank/DDBJ databases">
        <title>The improved chromosome-level genome for the pearl oyster Pinctada fucata martensii using PacBio sequencing and Hi-C.</title>
        <authorList>
            <person name="Zheng Z."/>
        </authorList>
    </citation>
    <scope>NUCLEOTIDE SEQUENCE</scope>
    <source>
        <strain evidence="5">ZZ-2019</strain>
        <tissue evidence="5">Adductor muscle</tissue>
    </source>
</reference>
<feature type="region of interest" description="Disordered" evidence="2">
    <location>
        <begin position="1"/>
        <end position="182"/>
    </location>
</feature>
<evidence type="ECO:0000313" key="6">
    <source>
        <dbReference type="Proteomes" id="UP001186944"/>
    </source>
</evidence>
<feature type="compositionally biased region" description="Basic residues" evidence="2">
    <location>
        <begin position="508"/>
        <end position="527"/>
    </location>
</feature>
<feature type="compositionally biased region" description="Basic and acidic residues" evidence="2">
    <location>
        <begin position="588"/>
        <end position="612"/>
    </location>
</feature>
<dbReference type="SMART" id="SM00358">
    <property type="entry name" value="DSRM"/>
    <property type="match status" value="1"/>
</dbReference>
<proteinExistence type="predicted"/>
<evidence type="ECO:0000313" key="5">
    <source>
        <dbReference type="EMBL" id="KAK3098793.1"/>
    </source>
</evidence>
<dbReference type="SMART" id="SM00443">
    <property type="entry name" value="G_patch"/>
    <property type="match status" value="1"/>
</dbReference>
<evidence type="ECO:0000256" key="1">
    <source>
        <dbReference type="PROSITE-ProRule" id="PRU00266"/>
    </source>
</evidence>
<evidence type="ECO:0000259" key="3">
    <source>
        <dbReference type="PROSITE" id="PS50137"/>
    </source>
</evidence>
<dbReference type="Gene3D" id="3.30.160.20">
    <property type="match status" value="1"/>
</dbReference>
<name>A0AA88YGE8_PINIB</name>
<dbReference type="InterPro" id="IPR032922">
    <property type="entry name" value="SON"/>
</dbReference>
<protein>
    <recommendedName>
        <fullName evidence="7">Protein SON</fullName>
    </recommendedName>
</protein>
<feature type="region of interest" description="Disordered" evidence="2">
    <location>
        <begin position="195"/>
        <end position="313"/>
    </location>
</feature>
<dbReference type="SUPFAM" id="SSF54768">
    <property type="entry name" value="dsRNA-binding domain-like"/>
    <property type="match status" value="1"/>
</dbReference>
<feature type="compositionally biased region" description="Basic and acidic residues" evidence="2">
    <location>
        <begin position="303"/>
        <end position="313"/>
    </location>
</feature>
<organism evidence="5 6">
    <name type="scientific">Pinctada imbricata</name>
    <name type="common">Atlantic pearl-oyster</name>
    <name type="synonym">Pinctada martensii</name>
    <dbReference type="NCBI Taxonomy" id="66713"/>
    <lineage>
        <taxon>Eukaryota</taxon>
        <taxon>Metazoa</taxon>
        <taxon>Spiralia</taxon>
        <taxon>Lophotrochozoa</taxon>
        <taxon>Mollusca</taxon>
        <taxon>Bivalvia</taxon>
        <taxon>Autobranchia</taxon>
        <taxon>Pteriomorphia</taxon>
        <taxon>Pterioida</taxon>
        <taxon>Pterioidea</taxon>
        <taxon>Pteriidae</taxon>
        <taxon>Pinctada</taxon>
    </lineage>
</organism>
<feature type="compositionally biased region" description="Basic residues" evidence="2">
    <location>
        <begin position="563"/>
        <end position="579"/>
    </location>
</feature>
<feature type="compositionally biased region" description="Basic and acidic residues" evidence="2">
    <location>
        <begin position="706"/>
        <end position="724"/>
    </location>
</feature>
<feature type="compositionally biased region" description="Basic and acidic residues" evidence="2">
    <location>
        <begin position="393"/>
        <end position="409"/>
    </location>
</feature>
<evidence type="ECO:0008006" key="7">
    <source>
        <dbReference type="Google" id="ProtNLM"/>
    </source>
</evidence>
<feature type="region of interest" description="Disordered" evidence="2">
    <location>
        <begin position="382"/>
        <end position="645"/>
    </location>
</feature>
<feature type="domain" description="G-patch" evidence="4">
    <location>
        <begin position="944"/>
        <end position="990"/>
    </location>
</feature>
<feature type="compositionally biased region" description="Basic and acidic residues" evidence="2">
    <location>
        <begin position="70"/>
        <end position="84"/>
    </location>
</feature>
<gene>
    <name evidence="5" type="ORF">FSP39_023165</name>
</gene>
<feature type="compositionally biased region" description="Basic and acidic residues" evidence="2">
    <location>
        <begin position="195"/>
        <end position="237"/>
    </location>
</feature>
<dbReference type="InterPro" id="IPR014720">
    <property type="entry name" value="dsRBD_dom"/>
</dbReference>
<sequence>MSSGGKRKNEDGEDTETTPAKVKKSNGNGEDTDKDGSAKSKKKHKKESKKSKHKDKKHKHKHKHKHGKEKSKEKGKEKSPKHEVTLVSDDSDDSGDDQPSSPQTASADKVEVSSQGNTIKDSSSSLTVGNDDSVKGLPLPSDIVSNTSESAVSESNKDKTSASQHDETSASQTSKDKTNELHIPAFNVDLKEIELPPDKVTNDIKVKKEVENEKVTHVAKYEKSDQSNLSEDQKKETAGNSHSASQLPDVVDLASIPKPAMPHPNDTIDTPAIPLPKPKESTKKKKKVTESKTSSIQATLRESMMKEVQRDNCDMPQSIVDDMFKDFLASKMQQIEEEYNKMSERFAAGGSTDLEAEIASSVDEMNKLLDAELDSISQNVKEYSKNYHKSQTKSRDHMKSENKETEKSSESSTVKSSDPKVKLGSKAPGKMQLQFKITQSSAEIISSGQQFDKDGNKKDPLEEGEVSTEDDDSKSDDDGDSESEDEADNDEVSGTGSLSDSDKEGGSKSKKKKKKNKKKSKKKHKSSKEKQTTKTDDKSEKKKRSRSRSQSRSSRYSSSADKSRRRSRSRSRSRDRYRKSSYYIYDAYDYRDRRQGSYSDKYRSDRGRDLDRRRSRSRSRDRKRRGSRSRSRDHRSSRSKSRERPFRVSDLRLKIDKSKLREIAIKNALALAKSGHVQNVDVASLKSGGKSINELTDYCKRISSKSKRDDSSSSEDERSVRSDDEEFIHHPFKVKDASSSIVMNIRDSKPLPIQTPQEKLQQQAQLRLTFPVSSGSTHRMKESEWVPVQKTTATATKPSSTATVATTDSAATTSTTTSSSAVPATTVTASNSAVPEPPPPPAVRPEDKVFPDPPQQNLDISAIISERLSAFKKLKQNPHDLDAMKNIAKAQEKASMWAQSKHLPGKFIGSTGANILSQEELMGPDKKRQAWAKKDQFVRAAPLKSGIGMALLQKMGWKEGEGLGKNNEGSLEPLSLDFKTDRKGLTSTGENAKKMMPGKAPVVRDLSGKHPVSALVELCNKRRWGAPDFQLIHESGPDHKKHFLYKVIVHNVAYQPAVASNTKKVAKAAAATACLQELGLVPR</sequence>
<dbReference type="Proteomes" id="UP001186944">
    <property type="component" value="Unassembled WGS sequence"/>
</dbReference>
<feature type="compositionally biased region" description="Low complexity" evidence="2">
    <location>
        <begin position="550"/>
        <end position="560"/>
    </location>
</feature>
<feature type="compositionally biased region" description="Low complexity" evidence="2">
    <location>
        <begin position="792"/>
        <end position="834"/>
    </location>
</feature>
<feature type="domain" description="DRBM" evidence="3">
    <location>
        <begin position="1010"/>
        <end position="1080"/>
    </location>
</feature>
<dbReference type="EMBL" id="VSWD01000007">
    <property type="protein sequence ID" value="KAK3098793.1"/>
    <property type="molecule type" value="Genomic_DNA"/>
</dbReference>
<feature type="compositionally biased region" description="Polar residues" evidence="2">
    <location>
        <begin position="112"/>
        <end position="130"/>
    </location>
</feature>
<dbReference type="GO" id="GO:0051726">
    <property type="term" value="P:regulation of cell cycle"/>
    <property type="evidence" value="ECO:0007669"/>
    <property type="project" value="InterPro"/>
</dbReference>
<dbReference type="PROSITE" id="PS50137">
    <property type="entry name" value="DS_RBD"/>
    <property type="match status" value="1"/>
</dbReference>
<dbReference type="Pfam" id="PF01585">
    <property type="entry name" value="G-patch"/>
    <property type="match status" value="1"/>
</dbReference>
<comment type="caution">
    <text evidence="5">The sequence shown here is derived from an EMBL/GenBank/DDBJ whole genome shotgun (WGS) entry which is preliminary data.</text>
</comment>
<dbReference type="PROSITE" id="PS50174">
    <property type="entry name" value="G_PATCH"/>
    <property type="match status" value="1"/>
</dbReference>
<feature type="compositionally biased region" description="Basic and acidic residues" evidence="2">
    <location>
        <begin position="634"/>
        <end position="645"/>
    </location>
</feature>
<feature type="compositionally biased region" description="Basic residues" evidence="2">
    <location>
        <begin position="613"/>
        <end position="633"/>
    </location>
</feature>
<dbReference type="FunFam" id="3.30.160.20:FF:000053">
    <property type="entry name" value="protein SON isoform X1"/>
    <property type="match status" value="1"/>
</dbReference>
<feature type="compositionally biased region" description="Basic residues" evidence="2">
    <location>
        <begin position="39"/>
        <end position="69"/>
    </location>
</feature>
<dbReference type="PANTHER" id="PTHR46528:SF1">
    <property type="entry name" value="PROTEIN SON"/>
    <property type="match status" value="1"/>
</dbReference>
<accession>A0AA88YGE8</accession>
<feature type="region of interest" description="Disordered" evidence="2">
    <location>
        <begin position="792"/>
        <end position="845"/>
    </location>
</feature>
<feature type="compositionally biased region" description="Acidic residues" evidence="2">
    <location>
        <begin position="462"/>
        <end position="491"/>
    </location>
</feature>